<evidence type="ECO:0000313" key="2">
    <source>
        <dbReference type="EMBL" id="OGL43941.1"/>
    </source>
</evidence>
<dbReference type="GO" id="GO:0005737">
    <property type="term" value="C:cytoplasm"/>
    <property type="evidence" value="ECO:0007669"/>
    <property type="project" value="TreeGrafter"/>
</dbReference>
<reference evidence="2 3" key="1">
    <citation type="journal article" date="2016" name="Nat. Commun.">
        <title>Thousands of microbial genomes shed light on interconnected biogeochemical processes in an aquifer system.</title>
        <authorList>
            <person name="Anantharaman K."/>
            <person name="Brown C.T."/>
            <person name="Hug L.A."/>
            <person name="Sharon I."/>
            <person name="Castelle C.J."/>
            <person name="Probst A.J."/>
            <person name="Thomas B.C."/>
            <person name="Singh A."/>
            <person name="Wilkins M.J."/>
            <person name="Karaoz U."/>
            <person name="Brodie E.L."/>
            <person name="Williams K.H."/>
            <person name="Hubbard S.S."/>
            <person name="Banfield J.F."/>
        </authorList>
    </citation>
    <scope>NUCLEOTIDE SEQUENCE [LARGE SCALE GENOMIC DNA]</scope>
</reference>
<dbReference type="Proteomes" id="UP000179266">
    <property type="component" value="Unassembled WGS sequence"/>
</dbReference>
<comment type="caution">
    <text evidence="2">The sequence shown here is derived from an EMBL/GenBank/DDBJ whole genome shotgun (WGS) entry which is preliminary data.</text>
</comment>
<organism evidence="2 3">
    <name type="scientific">Candidatus Schekmanbacteria bacterium RBG_13_48_7</name>
    <dbReference type="NCBI Taxonomy" id="1817878"/>
    <lineage>
        <taxon>Bacteria</taxon>
        <taxon>Candidatus Schekmaniibacteriota</taxon>
    </lineage>
</organism>
<dbReference type="PANTHER" id="PTHR23305:SF18">
    <property type="entry name" value="OBG-TYPE G DOMAIN-CONTAINING PROTEIN"/>
    <property type="match status" value="1"/>
</dbReference>
<dbReference type="InterPro" id="IPR012675">
    <property type="entry name" value="Beta-grasp_dom_sf"/>
</dbReference>
<dbReference type="InterPro" id="IPR004095">
    <property type="entry name" value="TGS"/>
</dbReference>
<feature type="domain" description="TGS" evidence="1">
    <location>
        <begin position="1"/>
        <end position="82"/>
    </location>
</feature>
<dbReference type="GO" id="GO:0016887">
    <property type="term" value="F:ATP hydrolysis activity"/>
    <property type="evidence" value="ECO:0007669"/>
    <property type="project" value="TreeGrafter"/>
</dbReference>
<protein>
    <recommendedName>
        <fullName evidence="1">TGS domain-containing protein</fullName>
    </recommendedName>
</protein>
<dbReference type="EMBL" id="MGDD01000248">
    <property type="protein sequence ID" value="OGL43941.1"/>
    <property type="molecule type" value="Genomic_DNA"/>
</dbReference>
<dbReference type="Gene3D" id="3.10.20.30">
    <property type="match status" value="1"/>
</dbReference>
<dbReference type="SUPFAM" id="SSF81271">
    <property type="entry name" value="TGS-like"/>
    <property type="match status" value="1"/>
</dbReference>
<gene>
    <name evidence="2" type="ORF">A2161_09875</name>
</gene>
<dbReference type="InterPro" id="IPR012676">
    <property type="entry name" value="TGS-like"/>
</dbReference>
<sequence>MFFYTVGKQEVHAWLVQKYTDAVSCAGKIHTDLARGFIKAELLSCEDMMTVHNMHEARTRKLTKLVDRDFIIPMNSILDIRFNV</sequence>
<proteinExistence type="predicted"/>
<accession>A0A1F7RR41</accession>
<dbReference type="InterPro" id="IPR013029">
    <property type="entry name" value="YchF_C"/>
</dbReference>
<evidence type="ECO:0000313" key="3">
    <source>
        <dbReference type="Proteomes" id="UP000179266"/>
    </source>
</evidence>
<dbReference type="AlphaFoldDB" id="A0A1F7RR41"/>
<dbReference type="PROSITE" id="PS51880">
    <property type="entry name" value="TGS"/>
    <property type="match status" value="1"/>
</dbReference>
<dbReference type="PANTHER" id="PTHR23305">
    <property type="entry name" value="OBG GTPASE FAMILY"/>
    <property type="match status" value="1"/>
</dbReference>
<name>A0A1F7RR41_9BACT</name>
<evidence type="ECO:0000259" key="1">
    <source>
        <dbReference type="PROSITE" id="PS51880"/>
    </source>
</evidence>
<dbReference type="Pfam" id="PF06071">
    <property type="entry name" value="YchF-GTPase_C"/>
    <property type="match status" value="1"/>
</dbReference>